<evidence type="ECO:0000313" key="1">
    <source>
        <dbReference type="EMBL" id="MDR6781936.1"/>
    </source>
</evidence>
<dbReference type="Proteomes" id="UP001246858">
    <property type="component" value="Unassembled WGS sequence"/>
</dbReference>
<protein>
    <submittedName>
        <fullName evidence="1">Uncharacterized protein</fullName>
    </submittedName>
</protein>
<name>A0ACC6KS60_9SPHI</name>
<comment type="caution">
    <text evidence="1">The sequence shown here is derived from an EMBL/GenBank/DDBJ whole genome shotgun (WGS) entry which is preliminary data.</text>
</comment>
<organism evidence="1 2">
    <name type="scientific">Pedobacter africanus</name>
    <dbReference type="NCBI Taxonomy" id="151894"/>
    <lineage>
        <taxon>Bacteria</taxon>
        <taxon>Pseudomonadati</taxon>
        <taxon>Bacteroidota</taxon>
        <taxon>Sphingobacteriia</taxon>
        <taxon>Sphingobacteriales</taxon>
        <taxon>Sphingobacteriaceae</taxon>
        <taxon>Pedobacter</taxon>
    </lineage>
</organism>
<sequence length="235" mass="27013">MKRFFFFCLSFFTSILGYTQNAKKTNVIDTNMIVYDEQGNALRYYQYKKFFNSGWYGIRRDGPADNPATKRYLRKLSQEEHDKRVESAKKVQTLNSPILKENMQLDLEPLADEVSAELTKNKVIVLVFWVPHFQRSPEIFAGMNDFFKNLKNPDDVSILLITRDSWSLAKSRLKDTPLLNAKIISDAQPIITSYGVRTPAWVVADKNMVIRHAVSGFTDTMVEALKKTITTVLAE</sequence>
<proteinExistence type="predicted"/>
<dbReference type="EMBL" id="JAVDTF010000001">
    <property type="protein sequence ID" value="MDR6781936.1"/>
    <property type="molecule type" value="Genomic_DNA"/>
</dbReference>
<gene>
    <name evidence="1" type="ORF">J2X78_000488</name>
</gene>
<keyword evidence="2" id="KW-1185">Reference proteome</keyword>
<evidence type="ECO:0000313" key="2">
    <source>
        <dbReference type="Proteomes" id="UP001246858"/>
    </source>
</evidence>
<reference evidence="1" key="1">
    <citation type="submission" date="2023-07" db="EMBL/GenBank/DDBJ databases">
        <title>Sorghum-associated microbial communities from plants grown in Nebraska, USA.</title>
        <authorList>
            <person name="Schachtman D."/>
        </authorList>
    </citation>
    <scope>NUCLEOTIDE SEQUENCE</scope>
    <source>
        <strain evidence="1">2697</strain>
    </source>
</reference>
<accession>A0ACC6KS60</accession>